<evidence type="ECO:0000256" key="1">
    <source>
        <dbReference type="SAM" id="MobiDB-lite"/>
    </source>
</evidence>
<dbReference type="EMBL" id="JAUEPO010000002">
    <property type="protein sequence ID" value="KAK3333248.1"/>
    <property type="molecule type" value="Genomic_DNA"/>
</dbReference>
<dbReference type="PANTHER" id="PTHR35872">
    <property type="entry name" value="INTEGRAL MEMBRANE PROTEIN (AFU_ORTHOLOGUE AFUA_5G07110)"/>
    <property type="match status" value="1"/>
</dbReference>
<feature type="compositionally biased region" description="Polar residues" evidence="1">
    <location>
        <begin position="19"/>
        <end position="39"/>
    </location>
</feature>
<evidence type="ECO:0000313" key="4">
    <source>
        <dbReference type="Proteomes" id="UP001286456"/>
    </source>
</evidence>
<feature type="compositionally biased region" description="Basic and acidic residues" evidence="1">
    <location>
        <begin position="407"/>
        <end position="418"/>
    </location>
</feature>
<dbReference type="Pfam" id="PF11204">
    <property type="entry name" value="DUF2985"/>
    <property type="match status" value="1"/>
</dbReference>
<feature type="compositionally biased region" description="Basic and acidic residues" evidence="1">
    <location>
        <begin position="386"/>
        <end position="399"/>
    </location>
</feature>
<keyword evidence="4" id="KW-1185">Reference proteome</keyword>
<dbReference type="Proteomes" id="UP001286456">
    <property type="component" value="Unassembled WGS sequence"/>
</dbReference>
<feature type="transmembrane region" description="Helical" evidence="2">
    <location>
        <begin position="344"/>
        <end position="362"/>
    </location>
</feature>
<feature type="transmembrane region" description="Helical" evidence="2">
    <location>
        <begin position="310"/>
        <end position="332"/>
    </location>
</feature>
<reference evidence="3" key="2">
    <citation type="submission" date="2023-06" db="EMBL/GenBank/DDBJ databases">
        <authorList>
            <consortium name="Lawrence Berkeley National Laboratory"/>
            <person name="Haridas S."/>
            <person name="Hensen N."/>
            <person name="Bonometti L."/>
            <person name="Westerberg I."/>
            <person name="Brannstrom I.O."/>
            <person name="Guillou S."/>
            <person name="Cros-Aarteil S."/>
            <person name="Calhoun S."/>
            <person name="Kuo A."/>
            <person name="Mondo S."/>
            <person name="Pangilinan J."/>
            <person name="Riley R."/>
            <person name="Labutti K."/>
            <person name="Andreopoulos B."/>
            <person name="Lipzen A."/>
            <person name="Chen C."/>
            <person name="Yanf M."/>
            <person name="Daum C."/>
            <person name="Ng V."/>
            <person name="Clum A."/>
            <person name="Steindorff A."/>
            <person name="Ohm R."/>
            <person name="Martin F."/>
            <person name="Silar P."/>
            <person name="Natvig D."/>
            <person name="Lalanne C."/>
            <person name="Gautier V."/>
            <person name="Ament-Velasquez S.L."/>
            <person name="Kruys A."/>
            <person name="Hutchinson M.I."/>
            <person name="Powell A.J."/>
            <person name="Barry K."/>
            <person name="Miller A.N."/>
            <person name="Grigoriev I.V."/>
            <person name="Debuchy R."/>
            <person name="Gladieux P."/>
            <person name="Thoren M.H."/>
            <person name="Johannesson H."/>
        </authorList>
    </citation>
    <scope>NUCLEOTIDE SEQUENCE</scope>
    <source>
        <strain evidence="3">SMH4131-1</strain>
    </source>
</reference>
<comment type="caution">
    <text evidence="3">The sequence shown here is derived from an EMBL/GenBank/DDBJ whole genome shotgun (WGS) entry which is preliminary data.</text>
</comment>
<feature type="region of interest" description="Disordered" evidence="1">
    <location>
        <begin position="82"/>
        <end position="105"/>
    </location>
</feature>
<protein>
    <recommendedName>
        <fullName evidence="5">Alpha-l-rhamnosidase c</fullName>
    </recommendedName>
</protein>
<keyword evidence="2" id="KW-1133">Transmembrane helix</keyword>
<feature type="region of interest" description="Disordered" evidence="1">
    <location>
        <begin position="1"/>
        <end position="47"/>
    </location>
</feature>
<keyword evidence="2" id="KW-0472">Membrane</keyword>
<proteinExistence type="predicted"/>
<reference evidence="3" key="1">
    <citation type="journal article" date="2023" name="Mol. Phylogenet. Evol.">
        <title>Genome-scale phylogeny and comparative genomics of the fungal order Sordariales.</title>
        <authorList>
            <person name="Hensen N."/>
            <person name="Bonometti L."/>
            <person name="Westerberg I."/>
            <person name="Brannstrom I.O."/>
            <person name="Guillou S."/>
            <person name="Cros-Aarteil S."/>
            <person name="Calhoun S."/>
            <person name="Haridas S."/>
            <person name="Kuo A."/>
            <person name="Mondo S."/>
            <person name="Pangilinan J."/>
            <person name="Riley R."/>
            <person name="LaButti K."/>
            <person name="Andreopoulos B."/>
            <person name="Lipzen A."/>
            <person name="Chen C."/>
            <person name="Yan M."/>
            <person name="Daum C."/>
            <person name="Ng V."/>
            <person name="Clum A."/>
            <person name="Steindorff A."/>
            <person name="Ohm R.A."/>
            <person name="Martin F."/>
            <person name="Silar P."/>
            <person name="Natvig D.O."/>
            <person name="Lalanne C."/>
            <person name="Gautier V."/>
            <person name="Ament-Velasquez S.L."/>
            <person name="Kruys A."/>
            <person name="Hutchinson M.I."/>
            <person name="Powell A.J."/>
            <person name="Barry K."/>
            <person name="Miller A.N."/>
            <person name="Grigoriev I.V."/>
            <person name="Debuchy R."/>
            <person name="Gladieux P."/>
            <person name="Hiltunen Thoren M."/>
            <person name="Johannesson H."/>
        </authorList>
    </citation>
    <scope>NUCLEOTIDE SEQUENCE</scope>
    <source>
        <strain evidence="3">SMH4131-1</strain>
    </source>
</reference>
<feature type="transmembrane region" description="Helical" evidence="2">
    <location>
        <begin position="209"/>
        <end position="228"/>
    </location>
</feature>
<dbReference type="PANTHER" id="PTHR35872:SF1">
    <property type="entry name" value="ALPHA-L-RHAMNOSIDASE C"/>
    <property type="match status" value="1"/>
</dbReference>
<accession>A0AAE0IXR8</accession>
<keyword evidence="2" id="KW-0812">Transmembrane</keyword>
<dbReference type="AlphaFoldDB" id="A0AAE0IXR8"/>
<name>A0AAE0IXR8_9PEZI</name>
<gene>
    <name evidence="3" type="ORF">B0T19DRAFT_120939</name>
</gene>
<dbReference type="InterPro" id="IPR021369">
    <property type="entry name" value="DUF2985"/>
</dbReference>
<organism evidence="3 4">
    <name type="scientific">Cercophora scortea</name>
    <dbReference type="NCBI Taxonomy" id="314031"/>
    <lineage>
        <taxon>Eukaryota</taxon>
        <taxon>Fungi</taxon>
        <taxon>Dikarya</taxon>
        <taxon>Ascomycota</taxon>
        <taxon>Pezizomycotina</taxon>
        <taxon>Sordariomycetes</taxon>
        <taxon>Sordariomycetidae</taxon>
        <taxon>Sordariales</taxon>
        <taxon>Lasiosphaeriaceae</taxon>
        <taxon>Cercophora</taxon>
    </lineage>
</organism>
<evidence type="ECO:0000313" key="3">
    <source>
        <dbReference type="EMBL" id="KAK3333248.1"/>
    </source>
</evidence>
<feature type="region of interest" description="Disordered" evidence="1">
    <location>
        <begin position="386"/>
        <end position="418"/>
    </location>
</feature>
<evidence type="ECO:0000256" key="2">
    <source>
        <dbReference type="SAM" id="Phobius"/>
    </source>
</evidence>
<feature type="transmembrane region" description="Helical" evidence="2">
    <location>
        <begin position="162"/>
        <end position="189"/>
    </location>
</feature>
<evidence type="ECO:0008006" key="5">
    <source>
        <dbReference type="Google" id="ProtNLM"/>
    </source>
</evidence>
<sequence length="418" mass="46435">MAQPGHHNSALPAGRDTSEASVSNLPSTQSDNEPYSQTHSEARPSSAFGMIRRLSREFGDSHPPESFSAATGDMASTFFADQDQHQHHGHSPATESGSGPEAVSEDATLAGATGVRSNDASIRQHTDDFQNGYHFPPKYPWQESTKHGLASFWKFFITPWGFFWTFYGLNVVAWGGMLFLLLCNAAPAMCVPDCNDIDSPRRKWVEWDSQVLTALFCVTAFGLAPWRFRDLYYLLQYRIMGKYSGLQRLAGINRGWFRLPGSQELPVEVGPGKVTPDTPMDAVPIPEKNMPDPPLTGQRAPATSVWKLDFVIWSMILNTFAQCGLCGIMWGMNRYDRPSWSTGFLVAVGCIIAMVGGLLMFIEGKKVKGIEGVPCSERDLEKLRGDKDQGIHHYNNIKDKKPKQKTKVKDLEANPEKS</sequence>